<protein>
    <submittedName>
        <fullName evidence="3">S-adenosyl-L-methionine-dependent methyltransferase</fullName>
    </submittedName>
</protein>
<dbReference type="Pfam" id="PF04072">
    <property type="entry name" value="LCM"/>
    <property type="match status" value="1"/>
</dbReference>
<sequence length="299" mass="34148">MPSTERSIDNIRKYESEPKLTLTPVEETLLSMLYFRVLDASSAEPILGDIYAQQVVNQVNTDFSRSLFPNDARWVKLWCTRAKQLDTWCREFLALQPECTVLHLGCGMDSRVLRMAPGPGVRWFDVDRPAVIALRQRLIPTPSGDYHMIPADVTDEEWLHEVPNDRPTMVVMEGLVMYLTLDKGKRMIQRLVDRFSPSSSAEGGGGDGGKGRMAFDIMGTLAARMLDWDQVPVLRKTGVRWRWPTDDPTAFEAIDSRMRFLGEATWPEDWPPWFGELTTKLLSFLPSFKNIGRAVLYEF</sequence>
<dbReference type="GeneID" id="63777775"/>
<evidence type="ECO:0000256" key="2">
    <source>
        <dbReference type="ARBA" id="ARBA00022679"/>
    </source>
</evidence>
<dbReference type="RefSeq" id="XP_040709418.1">
    <property type="nucleotide sequence ID" value="XM_040861563.1"/>
</dbReference>
<dbReference type="InterPro" id="IPR029063">
    <property type="entry name" value="SAM-dependent_MTases_sf"/>
</dbReference>
<dbReference type="InterPro" id="IPR016874">
    <property type="entry name" value="TcmP-like"/>
</dbReference>
<dbReference type="EMBL" id="MCFJ01000030">
    <property type="protein sequence ID" value="ORY54971.1"/>
    <property type="molecule type" value="Genomic_DNA"/>
</dbReference>
<dbReference type="SUPFAM" id="SSF53335">
    <property type="entry name" value="S-adenosyl-L-methionine-dependent methyltransferases"/>
    <property type="match status" value="1"/>
</dbReference>
<reference evidence="3 4" key="1">
    <citation type="submission" date="2016-07" db="EMBL/GenBank/DDBJ databases">
        <title>Pervasive Adenine N6-methylation of Active Genes in Fungi.</title>
        <authorList>
            <consortium name="DOE Joint Genome Institute"/>
            <person name="Mondo S.J."/>
            <person name="Dannebaum R.O."/>
            <person name="Kuo R.C."/>
            <person name="Labutti K."/>
            <person name="Haridas S."/>
            <person name="Kuo A."/>
            <person name="Salamov A."/>
            <person name="Ahrendt S.R."/>
            <person name="Lipzen A."/>
            <person name="Sullivan W."/>
            <person name="Andreopoulos W.B."/>
            <person name="Clum A."/>
            <person name="Lindquist E."/>
            <person name="Daum C."/>
            <person name="Ramamoorthy G.K."/>
            <person name="Gryganskyi A."/>
            <person name="Culley D."/>
            <person name="Magnuson J.K."/>
            <person name="James T.Y."/>
            <person name="O'Malley M.A."/>
            <person name="Stajich J.E."/>
            <person name="Spatafora J.W."/>
            <person name="Visel A."/>
            <person name="Grigoriev I.V."/>
        </authorList>
    </citation>
    <scope>NUCLEOTIDE SEQUENCE [LARGE SCALE GENOMIC DNA]</scope>
    <source>
        <strain evidence="3 4">CBS 129021</strain>
    </source>
</reference>
<dbReference type="OrthoDB" id="203237at2759"/>
<dbReference type="InParanoid" id="A0A1Y2D6Q0"/>
<dbReference type="AlphaFoldDB" id="A0A1Y2D6Q0"/>
<evidence type="ECO:0000313" key="4">
    <source>
        <dbReference type="Proteomes" id="UP000193689"/>
    </source>
</evidence>
<dbReference type="Gene3D" id="3.40.50.150">
    <property type="entry name" value="Vaccinia Virus protein VP39"/>
    <property type="match status" value="1"/>
</dbReference>
<evidence type="ECO:0000313" key="3">
    <source>
        <dbReference type="EMBL" id="ORY54971.1"/>
    </source>
</evidence>
<keyword evidence="4" id="KW-1185">Reference proteome</keyword>
<organism evidence="3 4">
    <name type="scientific">Pseudomassariella vexata</name>
    <dbReference type="NCBI Taxonomy" id="1141098"/>
    <lineage>
        <taxon>Eukaryota</taxon>
        <taxon>Fungi</taxon>
        <taxon>Dikarya</taxon>
        <taxon>Ascomycota</taxon>
        <taxon>Pezizomycotina</taxon>
        <taxon>Sordariomycetes</taxon>
        <taxon>Xylariomycetidae</taxon>
        <taxon>Amphisphaeriales</taxon>
        <taxon>Pseudomassariaceae</taxon>
        <taxon>Pseudomassariella</taxon>
    </lineage>
</organism>
<dbReference type="PIRSF" id="PIRSF028177">
    <property type="entry name" value="Polyketide_synth_Omtfrase_TcmP"/>
    <property type="match status" value="1"/>
</dbReference>
<dbReference type="InterPro" id="IPR007213">
    <property type="entry name" value="Ppm1/Ppm2/Tcmp"/>
</dbReference>
<accession>A0A1Y2D6Q0</accession>
<dbReference type="GO" id="GO:0032259">
    <property type="term" value="P:methylation"/>
    <property type="evidence" value="ECO:0007669"/>
    <property type="project" value="UniProtKB-KW"/>
</dbReference>
<dbReference type="STRING" id="1141098.A0A1Y2D6Q0"/>
<evidence type="ECO:0000256" key="1">
    <source>
        <dbReference type="ARBA" id="ARBA00022603"/>
    </source>
</evidence>
<keyword evidence="2 3" id="KW-0808">Transferase</keyword>
<proteinExistence type="predicted"/>
<dbReference type="Proteomes" id="UP000193689">
    <property type="component" value="Unassembled WGS sequence"/>
</dbReference>
<name>A0A1Y2D6Q0_9PEZI</name>
<dbReference type="GO" id="GO:0008168">
    <property type="term" value="F:methyltransferase activity"/>
    <property type="evidence" value="ECO:0007669"/>
    <property type="project" value="UniProtKB-KW"/>
</dbReference>
<dbReference type="PANTHER" id="PTHR43619:SF2">
    <property type="entry name" value="S-ADENOSYL-L-METHIONINE-DEPENDENT METHYLTRANSFERASES SUPERFAMILY PROTEIN"/>
    <property type="match status" value="1"/>
</dbReference>
<keyword evidence="1 3" id="KW-0489">Methyltransferase</keyword>
<dbReference type="FunCoup" id="A0A1Y2D6Q0">
    <property type="interactions" value="546"/>
</dbReference>
<gene>
    <name evidence="3" type="ORF">BCR38DRAFT_453035</name>
</gene>
<comment type="caution">
    <text evidence="3">The sequence shown here is derived from an EMBL/GenBank/DDBJ whole genome shotgun (WGS) entry which is preliminary data.</text>
</comment>
<dbReference type="PANTHER" id="PTHR43619">
    <property type="entry name" value="S-ADENOSYL-L-METHIONINE-DEPENDENT METHYLTRANSFERASE YKTD-RELATED"/>
    <property type="match status" value="1"/>
</dbReference>